<feature type="transmembrane region" description="Helical" evidence="6">
    <location>
        <begin position="252"/>
        <end position="272"/>
    </location>
</feature>
<dbReference type="Proteomes" id="UP000517916">
    <property type="component" value="Unassembled WGS sequence"/>
</dbReference>
<dbReference type="RefSeq" id="WP_236650043.1">
    <property type="nucleotide sequence ID" value="NZ_BAAABQ010000063.1"/>
</dbReference>
<feature type="transmembrane region" description="Helical" evidence="6">
    <location>
        <begin position="208"/>
        <end position="232"/>
    </location>
</feature>
<evidence type="ECO:0000259" key="7">
    <source>
        <dbReference type="PROSITE" id="PS50850"/>
    </source>
</evidence>
<dbReference type="Pfam" id="PF07690">
    <property type="entry name" value="MFS_1"/>
    <property type="match status" value="1"/>
</dbReference>
<evidence type="ECO:0000256" key="1">
    <source>
        <dbReference type="ARBA" id="ARBA00004651"/>
    </source>
</evidence>
<feature type="transmembrane region" description="Helical" evidence="6">
    <location>
        <begin position="68"/>
        <end position="86"/>
    </location>
</feature>
<evidence type="ECO:0000313" key="8">
    <source>
        <dbReference type="EMBL" id="MBA8923420.1"/>
    </source>
</evidence>
<feature type="transmembrane region" description="Helical" evidence="6">
    <location>
        <begin position="36"/>
        <end position="56"/>
    </location>
</feature>
<dbReference type="InterPro" id="IPR020846">
    <property type="entry name" value="MFS_dom"/>
</dbReference>
<keyword evidence="2" id="KW-1003">Cell membrane</keyword>
<evidence type="ECO:0000256" key="6">
    <source>
        <dbReference type="SAM" id="Phobius"/>
    </source>
</evidence>
<evidence type="ECO:0000256" key="2">
    <source>
        <dbReference type="ARBA" id="ARBA00022475"/>
    </source>
</evidence>
<feature type="transmembrane region" description="Helical" evidence="6">
    <location>
        <begin position="373"/>
        <end position="394"/>
    </location>
</feature>
<evidence type="ECO:0000256" key="5">
    <source>
        <dbReference type="ARBA" id="ARBA00023136"/>
    </source>
</evidence>
<dbReference type="Gene3D" id="1.20.1250.20">
    <property type="entry name" value="MFS general substrate transporter like domains"/>
    <property type="match status" value="2"/>
</dbReference>
<dbReference type="PROSITE" id="PS50850">
    <property type="entry name" value="MFS"/>
    <property type="match status" value="1"/>
</dbReference>
<feature type="transmembrane region" description="Helical" evidence="6">
    <location>
        <begin position="92"/>
        <end position="117"/>
    </location>
</feature>
<feature type="transmembrane region" description="Helical" evidence="6">
    <location>
        <begin position="345"/>
        <end position="367"/>
    </location>
</feature>
<feature type="transmembrane region" description="Helical" evidence="6">
    <location>
        <begin position="155"/>
        <end position="175"/>
    </location>
</feature>
<keyword evidence="4 6" id="KW-1133">Transmembrane helix</keyword>
<dbReference type="EMBL" id="JACJID010000001">
    <property type="protein sequence ID" value="MBA8923420.1"/>
    <property type="molecule type" value="Genomic_DNA"/>
</dbReference>
<feature type="transmembrane region" description="Helical" evidence="6">
    <location>
        <begin position="310"/>
        <end position="333"/>
    </location>
</feature>
<evidence type="ECO:0000256" key="4">
    <source>
        <dbReference type="ARBA" id="ARBA00022989"/>
    </source>
</evidence>
<gene>
    <name evidence="8" type="ORF">BC739_000617</name>
</gene>
<sequence>MFGLTFALLLSDYMSRQALNAVFPFLKEEWALSDSRLAALNSVVALVVGLLTFPLSLLADRWGRVRSLVLMATTWSIATLLCALAADYGQLLGARVLTGVGEAAYGSVGIAVVLGMFSPHHRASLSGAFMAGGSFGSVIGVALGGVIAVQLSWRWSFAAMAIFGLLLAVLFRVFVSQAKVDRYQRGDTTATGGETTTGAGYRAPVSSLFSVAAVNCAYIGSGLQLFAAAVLLAWTPSFLNRYYAMPPDRAGAVAAVLVLVIGAGMIFCGLVTDRLSHERPTRRWTTAVSYGLLAAVLLIVGFNLDVSGLQLVLVGAGAFFSAGASGPAAAMVANLTHDSIRATGFGSLTLVNSLLGMALGPFVVGVLADRLGLLAALRLAPLAYVGAIVALLIGKRCYPAGLARLAKLDQRLST</sequence>
<name>A0ABR6B976_9PSEU</name>
<comment type="subcellular location">
    <subcellularLocation>
        <location evidence="1">Cell membrane</location>
        <topology evidence="1">Multi-pass membrane protein</topology>
    </subcellularLocation>
</comment>
<keyword evidence="9" id="KW-1185">Reference proteome</keyword>
<feature type="transmembrane region" description="Helical" evidence="6">
    <location>
        <begin position="129"/>
        <end position="149"/>
    </location>
</feature>
<dbReference type="InterPro" id="IPR011701">
    <property type="entry name" value="MFS"/>
</dbReference>
<organism evidence="8 9">
    <name type="scientific">Kutzneria viridogrisea</name>
    <dbReference type="NCBI Taxonomy" id="47990"/>
    <lineage>
        <taxon>Bacteria</taxon>
        <taxon>Bacillati</taxon>
        <taxon>Actinomycetota</taxon>
        <taxon>Actinomycetes</taxon>
        <taxon>Pseudonocardiales</taxon>
        <taxon>Pseudonocardiaceae</taxon>
        <taxon>Kutzneria</taxon>
    </lineage>
</organism>
<evidence type="ECO:0000256" key="3">
    <source>
        <dbReference type="ARBA" id="ARBA00022692"/>
    </source>
</evidence>
<comment type="caution">
    <text evidence="8">The sequence shown here is derived from an EMBL/GenBank/DDBJ whole genome shotgun (WGS) entry which is preliminary data.</text>
</comment>
<protein>
    <submittedName>
        <fullName evidence="8">MFS family permease</fullName>
    </submittedName>
</protein>
<accession>A0ABR6B976</accession>
<dbReference type="SUPFAM" id="SSF103473">
    <property type="entry name" value="MFS general substrate transporter"/>
    <property type="match status" value="1"/>
</dbReference>
<dbReference type="InterPro" id="IPR036259">
    <property type="entry name" value="MFS_trans_sf"/>
</dbReference>
<keyword evidence="3 6" id="KW-0812">Transmembrane</keyword>
<keyword evidence="5 6" id="KW-0472">Membrane</keyword>
<feature type="transmembrane region" description="Helical" evidence="6">
    <location>
        <begin position="284"/>
        <end position="304"/>
    </location>
</feature>
<evidence type="ECO:0000313" key="9">
    <source>
        <dbReference type="Proteomes" id="UP000517916"/>
    </source>
</evidence>
<feature type="domain" description="Major facilitator superfamily (MFS) profile" evidence="7">
    <location>
        <begin position="1"/>
        <end position="398"/>
    </location>
</feature>
<dbReference type="PANTHER" id="PTHR43124">
    <property type="entry name" value="PURINE EFFLUX PUMP PBUE"/>
    <property type="match status" value="1"/>
</dbReference>
<dbReference type="InterPro" id="IPR050189">
    <property type="entry name" value="MFS_Efflux_Transporters"/>
</dbReference>
<proteinExistence type="predicted"/>
<reference evidence="8 9" key="1">
    <citation type="submission" date="2020-08" db="EMBL/GenBank/DDBJ databases">
        <title>Genomic Encyclopedia of Archaeal and Bacterial Type Strains, Phase II (KMG-II): from individual species to whole genera.</title>
        <authorList>
            <person name="Goeker M."/>
        </authorList>
    </citation>
    <scope>NUCLEOTIDE SEQUENCE [LARGE SCALE GENOMIC DNA]</scope>
    <source>
        <strain evidence="8 9">DSM 43850</strain>
    </source>
</reference>
<dbReference type="PANTHER" id="PTHR43124:SF3">
    <property type="entry name" value="CHLORAMPHENICOL EFFLUX PUMP RV0191"/>
    <property type="match status" value="1"/>
</dbReference>